<feature type="domain" description="BIG2" evidence="2">
    <location>
        <begin position="27"/>
        <end position="106"/>
    </location>
</feature>
<dbReference type="PROSITE" id="PS51257">
    <property type="entry name" value="PROKAR_LIPOPROTEIN"/>
    <property type="match status" value="1"/>
</dbReference>
<dbReference type="Proteomes" id="UP001611383">
    <property type="component" value="Chromosome"/>
</dbReference>
<reference evidence="3 4" key="1">
    <citation type="submission" date="2019-08" db="EMBL/GenBank/DDBJ databases">
        <title>Archangium and Cystobacter genomes.</title>
        <authorList>
            <person name="Chen I.-C.K."/>
            <person name="Wielgoss S."/>
        </authorList>
    </citation>
    <scope>NUCLEOTIDE SEQUENCE [LARGE SCALE GENOMIC DNA]</scope>
    <source>
        <strain evidence="3 4">Cbm 6</strain>
    </source>
</reference>
<feature type="domain" description="BIG2" evidence="2">
    <location>
        <begin position="112"/>
        <end position="190"/>
    </location>
</feature>
<protein>
    <recommendedName>
        <fullName evidence="2">BIG2 domain-containing protein</fullName>
    </recommendedName>
</protein>
<evidence type="ECO:0000313" key="4">
    <source>
        <dbReference type="Proteomes" id="UP001611383"/>
    </source>
</evidence>
<keyword evidence="4" id="KW-1185">Reference proteome</keyword>
<gene>
    <name evidence="3" type="ORF">F0U60_48880</name>
</gene>
<dbReference type="Gene3D" id="2.60.40.1080">
    <property type="match status" value="3"/>
</dbReference>
<proteinExistence type="predicted"/>
<evidence type="ECO:0000256" key="1">
    <source>
        <dbReference type="SAM" id="SignalP"/>
    </source>
</evidence>
<keyword evidence="1" id="KW-0732">Signal</keyword>
<sequence>MKMPTSIRPLLLLSAVLVLGACRSAPASLSLELPENRPLHAPGESMVLQAVALDAKGQPVENPKLRWVSSAPEVATVDNGVVVARRSGKATIAAAASGKVRAEVEVQVSIPSLVDIRVNGADFLLVGNSIPISAVVKNELGKPLLDVPPEWRSSDETVARVENGRLIGVSPGKAVITATVPPLSRSLQVQVVRSDFARVEVEPTHLVFKKAGQTLQLRAKTFNNRGVVLGDVPVSWYSSDWSVATVSPNGQVTSVGPGRTVVTATAGRRKAAAEVVFEVKTANR</sequence>
<dbReference type="SUPFAM" id="SSF49373">
    <property type="entry name" value="Invasin/intimin cell-adhesion fragments"/>
    <property type="match status" value="3"/>
</dbReference>
<feature type="domain" description="BIG2" evidence="2">
    <location>
        <begin position="195"/>
        <end position="276"/>
    </location>
</feature>
<accession>A0ABY9X706</accession>
<feature type="signal peptide" evidence="1">
    <location>
        <begin position="1"/>
        <end position="27"/>
    </location>
</feature>
<dbReference type="Pfam" id="PF02368">
    <property type="entry name" value="Big_2"/>
    <property type="match status" value="1"/>
</dbReference>
<organism evidence="3 4">
    <name type="scientific">Archangium minus</name>
    <dbReference type="NCBI Taxonomy" id="83450"/>
    <lineage>
        <taxon>Bacteria</taxon>
        <taxon>Pseudomonadati</taxon>
        <taxon>Myxococcota</taxon>
        <taxon>Myxococcia</taxon>
        <taxon>Myxococcales</taxon>
        <taxon>Cystobacterineae</taxon>
        <taxon>Archangiaceae</taxon>
        <taxon>Archangium</taxon>
    </lineage>
</organism>
<name>A0ABY9X706_9BACT</name>
<evidence type="ECO:0000259" key="2">
    <source>
        <dbReference type="SMART" id="SM00635"/>
    </source>
</evidence>
<evidence type="ECO:0000313" key="3">
    <source>
        <dbReference type="EMBL" id="WNG51176.1"/>
    </source>
</evidence>
<dbReference type="InterPro" id="IPR008964">
    <property type="entry name" value="Invasin/intimin_cell_adhesion"/>
</dbReference>
<dbReference type="EMBL" id="CP043494">
    <property type="protein sequence ID" value="WNG51176.1"/>
    <property type="molecule type" value="Genomic_DNA"/>
</dbReference>
<feature type="chain" id="PRO_5045427201" description="BIG2 domain-containing protein" evidence="1">
    <location>
        <begin position="28"/>
        <end position="284"/>
    </location>
</feature>
<dbReference type="InterPro" id="IPR003343">
    <property type="entry name" value="Big_2"/>
</dbReference>
<dbReference type="SMART" id="SM00635">
    <property type="entry name" value="BID_2"/>
    <property type="match status" value="3"/>
</dbReference>